<dbReference type="NCBIfam" id="TIGR00090">
    <property type="entry name" value="rsfS_iojap_ybeB"/>
    <property type="match status" value="1"/>
</dbReference>
<dbReference type="GO" id="GO:0043023">
    <property type="term" value="F:ribosomal large subunit binding"/>
    <property type="evidence" value="ECO:0007669"/>
    <property type="project" value="TreeGrafter"/>
</dbReference>
<evidence type="ECO:0000313" key="3">
    <source>
        <dbReference type="Proteomes" id="UP000752013"/>
    </source>
</evidence>
<sequence length="127" mass="14710">MVDTPKKSLIKEVTLQLTHLFNDLQLQDITALDISAQCSWCDVIIVATYTSENQAKTVLQEAKSILYQSDFSTQPHSKMPQSKWFVLDAYDIVIHLLSSDERSFYKIEDMWHQGICLYPQDDHVEEN</sequence>
<evidence type="ECO:0000256" key="1">
    <source>
        <dbReference type="ARBA" id="ARBA00010574"/>
    </source>
</evidence>
<name>A0A968KTG8_9SPIO</name>
<reference evidence="2" key="1">
    <citation type="submission" date="2020-03" db="EMBL/GenBank/DDBJ databases">
        <title>Spirochaetal bacteria isolated from arthropods constitute a novel genus Entomospira genus novum within the order Spirochaetales.</title>
        <authorList>
            <person name="Grana-Miraglia L."/>
            <person name="Sikutova S."/>
            <person name="Fingerle V."/>
            <person name="Sing A."/>
            <person name="Castillo-Ramirez S."/>
            <person name="Margos G."/>
            <person name="Rudolf I."/>
        </authorList>
    </citation>
    <scope>NUCLEOTIDE SEQUENCE</scope>
    <source>
        <strain evidence="2">BR208</strain>
    </source>
</reference>
<accession>A0A968KTG8</accession>
<protein>
    <submittedName>
        <fullName evidence="2">Ribosome silencing factor</fullName>
    </submittedName>
</protein>
<dbReference type="Gene3D" id="3.30.460.10">
    <property type="entry name" value="Beta Polymerase, domain 2"/>
    <property type="match status" value="1"/>
</dbReference>
<dbReference type="Proteomes" id="UP000752013">
    <property type="component" value="Unassembled WGS sequence"/>
</dbReference>
<comment type="similarity">
    <text evidence="1">Belongs to the Iojap/RsfS family.</text>
</comment>
<dbReference type="InterPro" id="IPR043519">
    <property type="entry name" value="NT_sf"/>
</dbReference>
<keyword evidence="3" id="KW-1185">Reference proteome</keyword>
<dbReference type="AlphaFoldDB" id="A0A968KTG8"/>
<proteinExistence type="inferred from homology"/>
<dbReference type="PANTHER" id="PTHR21043">
    <property type="entry name" value="IOJAP SUPERFAMILY ORTHOLOG"/>
    <property type="match status" value="1"/>
</dbReference>
<dbReference type="GO" id="GO:0090071">
    <property type="term" value="P:negative regulation of ribosome biogenesis"/>
    <property type="evidence" value="ECO:0007669"/>
    <property type="project" value="TreeGrafter"/>
</dbReference>
<dbReference type="GO" id="GO:0017148">
    <property type="term" value="P:negative regulation of translation"/>
    <property type="evidence" value="ECO:0007669"/>
    <property type="project" value="TreeGrafter"/>
</dbReference>
<comment type="caution">
    <text evidence="2">The sequence shown here is derived from an EMBL/GenBank/DDBJ whole genome shotgun (WGS) entry which is preliminary data.</text>
</comment>
<gene>
    <name evidence="2" type="primary">rsfS</name>
    <name evidence="2" type="ORF">HCT46_05610</name>
</gene>
<dbReference type="InterPro" id="IPR004394">
    <property type="entry name" value="Iojap/RsfS/C7orf30"/>
</dbReference>
<dbReference type="PANTHER" id="PTHR21043:SF0">
    <property type="entry name" value="MITOCHONDRIAL ASSEMBLY OF RIBOSOMAL LARGE SUBUNIT PROTEIN 1"/>
    <property type="match status" value="1"/>
</dbReference>
<dbReference type="RefSeq" id="WP_167703802.1">
    <property type="nucleotide sequence ID" value="NZ_CP118168.1"/>
</dbReference>
<organism evidence="2 3">
    <name type="scientific">Entomospira nematocerorum</name>
    <dbReference type="NCBI Taxonomy" id="2719987"/>
    <lineage>
        <taxon>Bacteria</taxon>
        <taxon>Pseudomonadati</taxon>
        <taxon>Spirochaetota</taxon>
        <taxon>Spirochaetia</taxon>
        <taxon>Spirochaetales</taxon>
        <taxon>Spirochaetaceae</taxon>
        <taxon>Entomospira</taxon>
    </lineage>
</organism>
<dbReference type="SUPFAM" id="SSF81301">
    <property type="entry name" value="Nucleotidyltransferase"/>
    <property type="match status" value="1"/>
</dbReference>
<dbReference type="EMBL" id="JAATLK010000001">
    <property type="protein sequence ID" value="NIZ47386.1"/>
    <property type="molecule type" value="Genomic_DNA"/>
</dbReference>
<dbReference type="Pfam" id="PF02410">
    <property type="entry name" value="RsfS"/>
    <property type="match status" value="1"/>
</dbReference>
<evidence type="ECO:0000313" key="2">
    <source>
        <dbReference type="EMBL" id="NIZ47386.1"/>
    </source>
</evidence>